<feature type="region of interest" description="Disordered" evidence="1">
    <location>
        <begin position="95"/>
        <end position="167"/>
    </location>
</feature>
<protein>
    <submittedName>
        <fullName evidence="2">Uncharacterized protein</fullName>
    </submittedName>
</protein>
<evidence type="ECO:0000313" key="3">
    <source>
        <dbReference type="Proteomes" id="UP001237156"/>
    </source>
</evidence>
<organism evidence="2 3">
    <name type="scientific">Ottowia cancrivicina</name>
    <dbReference type="NCBI Taxonomy" id="3040346"/>
    <lineage>
        <taxon>Bacteria</taxon>
        <taxon>Pseudomonadati</taxon>
        <taxon>Pseudomonadota</taxon>
        <taxon>Betaproteobacteria</taxon>
        <taxon>Burkholderiales</taxon>
        <taxon>Comamonadaceae</taxon>
        <taxon>Ottowia</taxon>
    </lineage>
</organism>
<evidence type="ECO:0000256" key="1">
    <source>
        <dbReference type="SAM" id="MobiDB-lite"/>
    </source>
</evidence>
<dbReference type="EMBL" id="JARVII010000001">
    <property type="protein sequence ID" value="MDG9698238.1"/>
    <property type="molecule type" value="Genomic_DNA"/>
</dbReference>
<proteinExistence type="predicted"/>
<keyword evidence="3" id="KW-1185">Reference proteome</keyword>
<dbReference type="AlphaFoldDB" id="A0AAW6RJ72"/>
<dbReference type="RefSeq" id="WP_279523387.1">
    <property type="nucleotide sequence ID" value="NZ_JARVII010000001.1"/>
</dbReference>
<evidence type="ECO:0000313" key="2">
    <source>
        <dbReference type="EMBL" id="MDG9698238.1"/>
    </source>
</evidence>
<accession>A0AAW6RJ72</accession>
<reference evidence="2 3" key="1">
    <citation type="submission" date="2023-04" db="EMBL/GenBank/DDBJ databases">
        <title>Ottowia paracancer sp. nov., isolated from human stomach.</title>
        <authorList>
            <person name="Song Y."/>
        </authorList>
    </citation>
    <scope>NUCLEOTIDE SEQUENCE [LARGE SCALE GENOMIC DNA]</scope>
    <source>
        <strain evidence="2 3">10c7w1</strain>
    </source>
</reference>
<comment type="caution">
    <text evidence="2">The sequence shown here is derived from an EMBL/GenBank/DDBJ whole genome shotgun (WGS) entry which is preliminary data.</text>
</comment>
<dbReference type="Proteomes" id="UP001237156">
    <property type="component" value="Unassembled WGS sequence"/>
</dbReference>
<sequence length="167" mass="18378">MRVKTTMRQMKEAKVAFISLVTRGANRIPFRVLKSDKGEDNMLDLTQLRHVFKGDAPAQSKPTGLGFAEILRGSEPAPQTVAKAAPVLQSIAKAAPVQSIAKPNQPQQRQQVEEERQRQGLAPNQPQPTALAPRRAADTPQGARQTLPRYRHPEGVAGRNRQRPGPQ</sequence>
<name>A0AAW6RJ72_9BURK</name>
<gene>
    <name evidence="2" type="ORF">QB898_00625</name>
</gene>